<keyword evidence="1" id="KW-1133">Transmembrane helix</keyword>
<name>A0A087TIS7_STEMI</name>
<feature type="transmembrane region" description="Helical" evidence="1">
    <location>
        <begin position="16"/>
        <end position="36"/>
    </location>
</feature>
<protein>
    <submittedName>
        <fullName evidence="2">Uncharacterized protein</fullName>
    </submittedName>
</protein>
<accession>A0A087TIS7</accession>
<keyword evidence="1" id="KW-0472">Membrane</keyword>
<evidence type="ECO:0000256" key="1">
    <source>
        <dbReference type="SAM" id="Phobius"/>
    </source>
</evidence>
<feature type="non-terminal residue" evidence="2">
    <location>
        <position position="185"/>
    </location>
</feature>
<proteinExistence type="predicted"/>
<dbReference type="EMBL" id="KK115398">
    <property type="protein sequence ID" value="KFM65016.1"/>
    <property type="molecule type" value="Genomic_DNA"/>
</dbReference>
<keyword evidence="1" id="KW-0812">Transmembrane</keyword>
<sequence>MRAHFKKRYLFSSRHILFSVSQIFILPFMFMIGNALTYERSENLDFKELNTSLFHGTKIVCALDPDSNVSKDVADLYASLFSAPDETTLIHPIEENILHYLLRLAQEDIEVFNTKYAVAADFVDDSNKTYITAFYNAKILHSAPIALINIHNAVFKYLTSESSEFLFALHNHPLPVKNEYEQMVR</sequence>
<organism evidence="2 3">
    <name type="scientific">Stegodyphus mimosarum</name>
    <name type="common">African social velvet spider</name>
    <dbReference type="NCBI Taxonomy" id="407821"/>
    <lineage>
        <taxon>Eukaryota</taxon>
        <taxon>Metazoa</taxon>
        <taxon>Ecdysozoa</taxon>
        <taxon>Arthropoda</taxon>
        <taxon>Chelicerata</taxon>
        <taxon>Arachnida</taxon>
        <taxon>Araneae</taxon>
        <taxon>Araneomorphae</taxon>
        <taxon>Entelegynae</taxon>
        <taxon>Eresoidea</taxon>
        <taxon>Eresidae</taxon>
        <taxon>Stegodyphus</taxon>
    </lineage>
</organism>
<evidence type="ECO:0000313" key="2">
    <source>
        <dbReference type="EMBL" id="KFM65016.1"/>
    </source>
</evidence>
<gene>
    <name evidence="2" type="ORF">X975_15375</name>
</gene>
<dbReference type="STRING" id="407821.A0A087TIS7"/>
<dbReference type="AlphaFoldDB" id="A0A087TIS7"/>
<evidence type="ECO:0000313" key="3">
    <source>
        <dbReference type="Proteomes" id="UP000054359"/>
    </source>
</evidence>
<keyword evidence="3" id="KW-1185">Reference proteome</keyword>
<dbReference type="Proteomes" id="UP000054359">
    <property type="component" value="Unassembled WGS sequence"/>
</dbReference>
<reference evidence="2 3" key="1">
    <citation type="submission" date="2013-11" db="EMBL/GenBank/DDBJ databases">
        <title>Genome sequencing of Stegodyphus mimosarum.</title>
        <authorList>
            <person name="Bechsgaard J."/>
        </authorList>
    </citation>
    <scope>NUCLEOTIDE SEQUENCE [LARGE SCALE GENOMIC DNA]</scope>
</reference>